<dbReference type="RefSeq" id="WP_211630698.1">
    <property type="nucleotide sequence ID" value="NZ_CP073100.1"/>
</dbReference>
<dbReference type="SMART" id="SM00450">
    <property type="entry name" value="RHOD"/>
    <property type="match status" value="1"/>
</dbReference>
<dbReference type="KEGG" id="lamb:KBB96_17045"/>
<keyword evidence="4" id="KW-1185">Reference proteome</keyword>
<name>A0A975G852_9BACT</name>
<gene>
    <name evidence="3" type="ORF">KBB96_17045</name>
</gene>
<evidence type="ECO:0000313" key="4">
    <source>
        <dbReference type="Proteomes" id="UP000676169"/>
    </source>
</evidence>
<dbReference type="SUPFAM" id="SSF52821">
    <property type="entry name" value="Rhodanese/Cell cycle control phosphatase"/>
    <property type="match status" value="1"/>
</dbReference>
<dbReference type="Gene3D" id="3.40.250.10">
    <property type="entry name" value="Rhodanese-like domain"/>
    <property type="match status" value="1"/>
</dbReference>
<dbReference type="InterPro" id="IPR036873">
    <property type="entry name" value="Rhodanese-like_dom_sf"/>
</dbReference>
<evidence type="ECO:0000259" key="2">
    <source>
        <dbReference type="PROSITE" id="PS50206"/>
    </source>
</evidence>
<feature type="domain" description="Rhodanese" evidence="2">
    <location>
        <begin position="65"/>
        <end position="125"/>
    </location>
</feature>
<dbReference type="CDD" id="cd00158">
    <property type="entry name" value="RHOD"/>
    <property type="match status" value="1"/>
</dbReference>
<organism evidence="3 4">
    <name type="scientific">Luteolibacter ambystomatis</name>
    <dbReference type="NCBI Taxonomy" id="2824561"/>
    <lineage>
        <taxon>Bacteria</taxon>
        <taxon>Pseudomonadati</taxon>
        <taxon>Verrucomicrobiota</taxon>
        <taxon>Verrucomicrobiia</taxon>
        <taxon>Verrucomicrobiales</taxon>
        <taxon>Verrucomicrobiaceae</taxon>
        <taxon>Luteolibacter</taxon>
    </lineage>
</organism>
<dbReference type="AlphaFoldDB" id="A0A975G852"/>
<sequence length="175" mass="19500">MKTIAILTLLPALLCAETSSTPAQQQKAEPNPRIDYPGFVQTATDLQKVREANRVSEDDFLRMMGESGTVVLDARSKARFDEMHVKGALHLDLTDFNAPALEKLIPDKTTRILIYCNNNFKGAERPFPAKAVQVALNVQTFINLHTYGYRNVKELAPLIEISKVKLPMEGTTVTK</sequence>
<dbReference type="EMBL" id="CP073100">
    <property type="protein sequence ID" value="QUE50558.1"/>
    <property type="molecule type" value="Genomic_DNA"/>
</dbReference>
<reference evidence="3" key="1">
    <citation type="submission" date="2021-04" db="EMBL/GenBank/DDBJ databases">
        <title>Luteolibacter sp. 32A isolated from the skin of an Anderson's salamander (Ambystoma andersonii).</title>
        <authorList>
            <person name="Spergser J."/>
            <person name="Busse H.-J."/>
        </authorList>
    </citation>
    <scope>NUCLEOTIDE SEQUENCE</scope>
    <source>
        <strain evidence="3">32A</strain>
    </source>
</reference>
<evidence type="ECO:0000313" key="3">
    <source>
        <dbReference type="EMBL" id="QUE50558.1"/>
    </source>
</evidence>
<feature type="signal peptide" evidence="1">
    <location>
        <begin position="1"/>
        <end position="23"/>
    </location>
</feature>
<protein>
    <submittedName>
        <fullName evidence="3">Rhodanese-like domain-containing protein</fullName>
    </submittedName>
</protein>
<evidence type="ECO:0000256" key="1">
    <source>
        <dbReference type="SAM" id="SignalP"/>
    </source>
</evidence>
<dbReference type="Proteomes" id="UP000676169">
    <property type="component" value="Chromosome"/>
</dbReference>
<accession>A0A975G852</accession>
<proteinExistence type="predicted"/>
<dbReference type="PROSITE" id="PS50206">
    <property type="entry name" value="RHODANESE_3"/>
    <property type="match status" value="1"/>
</dbReference>
<dbReference type="InterPro" id="IPR001763">
    <property type="entry name" value="Rhodanese-like_dom"/>
</dbReference>
<dbReference type="Pfam" id="PF00581">
    <property type="entry name" value="Rhodanese"/>
    <property type="match status" value="1"/>
</dbReference>
<feature type="chain" id="PRO_5037516421" evidence="1">
    <location>
        <begin position="24"/>
        <end position="175"/>
    </location>
</feature>
<keyword evidence="1" id="KW-0732">Signal</keyword>